<feature type="transmembrane region" description="Helical" evidence="1">
    <location>
        <begin position="39"/>
        <end position="61"/>
    </location>
</feature>
<keyword evidence="2" id="KW-0732">Signal</keyword>
<evidence type="ECO:0000256" key="1">
    <source>
        <dbReference type="SAM" id="Phobius"/>
    </source>
</evidence>
<dbReference type="GO" id="GO:0016192">
    <property type="term" value="P:vesicle-mediated transport"/>
    <property type="evidence" value="ECO:0007669"/>
    <property type="project" value="InterPro"/>
</dbReference>
<keyword evidence="4" id="KW-1185">Reference proteome</keyword>
<dbReference type="STRING" id="29760.D7TGZ3"/>
<evidence type="ECO:0000313" key="4">
    <source>
        <dbReference type="Proteomes" id="UP000009183"/>
    </source>
</evidence>
<evidence type="ECO:0000256" key="2">
    <source>
        <dbReference type="SAM" id="SignalP"/>
    </source>
</evidence>
<name>D7TGZ3_VITVI</name>
<evidence type="ECO:0000313" key="3">
    <source>
        <dbReference type="EMBL" id="CBI29765.3"/>
    </source>
</evidence>
<dbReference type="GO" id="GO:0031267">
    <property type="term" value="F:small GTPase binding"/>
    <property type="evidence" value="ECO:0007669"/>
    <property type="project" value="InterPro"/>
</dbReference>
<dbReference type="GO" id="GO:0005794">
    <property type="term" value="C:Golgi apparatus"/>
    <property type="evidence" value="ECO:0000318"/>
    <property type="project" value="GO_Central"/>
</dbReference>
<dbReference type="InParanoid" id="D7TGZ3"/>
<feature type="signal peptide" evidence="2">
    <location>
        <begin position="1"/>
        <end position="17"/>
    </location>
</feature>
<keyword evidence="1" id="KW-1133">Transmembrane helix</keyword>
<dbReference type="PaxDb" id="29760-VIT_12s0035g00290.t01"/>
<dbReference type="AlphaFoldDB" id="D7TGZ3"/>
<dbReference type="PANTHER" id="PTHR12822">
    <property type="entry name" value="PROTEIN YIPF"/>
    <property type="match status" value="1"/>
</dbReference>
<protein>
    <submittedName>
        <fullName evidence="3">Uncharacterized protein</fullName>
    </submittedName>
</protein>
<keyword evidence="1" id="KW-0472">Membrane</keyword>
<reference evidence="4" key="1">
    <citation type="journal article" date="2007" name="Nature">
        <title>The grapevine genome sequence suggests ancestral hexaploidization in major angiosperm phyla.</title>
        <authorList>
            <consortium name="The French-Italian Public Consortium for Grapevine Genome Characterization."/>
            <person name="Jaillon O."/>
            <person name="Aury J.-M."/>
            <person name="Noel B."/>
            <person name="Policriti A."/>
            <person name="Clepet C."/>
            <person name="Casagrande A."/>
            <person name="Choisne N."/>
            <person name="Aubourg S."/>
            <person name="Vitulo N."/>
            <person name="Jubin C."/>
            <person name="Vezzi A."/>
            <person name="Legeai F."/>
            <person name="Hugueney P."/>
            <person name="Dasilva C."/>
            <person name="Horner D."/>
            <person name="Mica E."/>
            <person name="Jublot D."/>
            <person name="Poulain J."/>
            <person name="Bruyere C."/>
            <person name="Billault A."/>
            <person name="Segurens B."/>
            <person name="Gouyvenoux M."/>
            <person name="Ugarte E."/>
            <person name="Cattonaro F."/>
            <person name="Anthouard V."/>
            <person name="Vico V."/>
            <person name="Del Fabbro C."/>
            <person name="Alaux M."/>
            <person name="Di Gaspero G."/>
            <person name="Dumas V."/>
            <person name="Felice N."/>
            <person name="Paillard S."/>
            <person name="Juman I."/>
            <person name="Moroldo M."/>
            <person name="Scalabrin S."/>
            <person name="Canaguier A."/>
            <person name="Le Clainche I."/>
            <person name="Malacrida G."/>
            <person name="Durand E."/>
            <person name="Pesole G."/>
            <person name="Laucou V."/>
            <person name="Chatelet P."/>
            <person name="Merdinoglu D."/>
            <person name="Delledonne M."/>
            <person name="Pezzotti M."/>
            <person name="Lecharny A."/>
            <person name="Scarpelli C."/>
            <person name="Artiguenave F."/>
            <person name="Pe M.E."/>
            <person name="Valle G."/>
            <person name="Morgante M."/>
            <person name="Caboche M."/>
            <person name="Adam-Blondon A.-F."/>
            <person name="Weissenbach J."/>
            <person name="Quetier F."/>
            <person name="Wincker P."/>
        </authorList>
    </citation>
    <scope>NUCLEOTIDE SEQUENCE [LARGE SCALE GENOMIC DNA]</scope>
    <source>
        <strain evidence="4">cv. Pinot noir / PN40024</strain>
    </source>
</reference>
<keyword evidence="1" id="KW-0812">Transmembrane</keyword>
<dbReference type="InterPro" id="IPR039765">
    <property type="entry name" value="Yip5/YIPF1/YIPF2"/>
</dbReference>
<dbReference type="HOGENOM" id="CLU_1743836_0_0_1"/>
<dbReference type="PANTHER" id="PTHR12822:SF5">
    <property type="entry name" value="PROTEIN YIP"/>
    <property type="match status" value="1"/>
</dbReference>
<gene>
    <name evidence="3" type="ordered locus">VIT_12s0035g00290</name>
</gene>
<sequence length="150" mass="16777">MLMLMFLIFVIAALGSCATYLTKKRSNSSRTRSFDVGCLNLPFCSIYGYALLVAVAFYFLLQYLGSNASLCCGNWVMDACISSSVRPLVSGTNFAVNRIVAPLKIKNKKNVPEMFHSNMKLKQYIVTVEENQTTNVTRLPAEPFMFIGYI</sequence>
<dbReference type="Proteomes" id="UP000009183">
    <property type="component" value="Chromosome 12"/>
</dbReference>
<organism evidence="3 4">
    <name type="scientific">Vitis vinifera</name>
    <name type="common">Grape</name>
    <dbReference type="NCBI Taxonomy" id="29760"/>
    <lineage>
        <taxon>Eukaryota</taxon>
        <taxon>Viridiplantae</taxon>
        <taxon>Streptophyta</taxon>
        <taxon>Embryophyta</taxon>
        <taxon>Tracheophyta</taxon>
        <taxon>Spermatophyta</taxon>
        <taxon>Magnoliopsida</taxon>
        <taxon>eudicotyledons</taxon>
        <taxon>Gunneridae</taxon>
        <taxon>Pentapetalae</taxon>
        <taxon>rosids</taxon>
        <taxon>Vitales</taxon>
        <taxon>Vitaceae</taxon>
        <taxon>Viteae</taxon>
        <taxon>Vitis</taxon>
    </lineage>
</organism>
<dbReference type="EMBL" id="FN595990">
    <property type="protein sequence ID" value="CBI29765.3"/>
    <property type="molecule type" value="Genomic_DNA"/>
</dbReference>
<accession>D7TGZ3</accession>
<feature type="chain" id="PRO_5003106012" evidence="2">
    <location>
        <begin position="18"/>
        <end position="150"/>
    </location>
</feature>
<proteinExistence type="predicted"/>